<dbReference type="Pfam" id="PF00271">
    <property type="entry name" value="Helicase_C"/>
    <property type="match status" value="1"/>
</dbReference>
<dbReference type="PATRIC" id="fig|186490.8.peg.139"/>
<dbReference type="AlphaFoldDB" id="A0A0K2BK08"/>
<dbReference type="SMART" id="SM00490">
    <property type="entry name" value="HELICc"/>
    <property type="match status" value="1"/>
</dbReference>
<comment type="catalytic activity">
    <reaction evidence="11 12">
        <text>ATP + H2O = ADP + phosphate + H(+)</text>
        <dbReference type="Rhea" id="RHEA:13065"/>
        <dbReference type="ChEBI" id="CHEBI:15377"/>
        <dbReference type="ChEBI" id="CHEBI:15378"/>
        <dbReference type="ChEBI" id="CHEBI:30616"/>
        <dbReference type="ChEBI" id="CHEBI:43474"/>
        <dbReference type="ChEBI" id="CHEBI:456216"/>
        <dbReference type="EC" id="5.6.2.4"/>
    </reaction>
</comment>
<gene>
    <name evidence="12 15" type="primary">priA</name>
    <name evidence="15" type="ORF">AB162_143</name>
</gene>
<feature type="binding site" evidence="12">
    <location>
        <position position="441"/>
    </location>
    <ligand>
        <name>Zn(2+)</name>
        <dbReference type="ChEBI" id="CHEBI:29105"/>
        <label>1</label>
    </ligand>
</feature>
<feature type="binding site" evidence="12">
    <location>
        <position position="481"/>
    </location>
    <ligand>
        <name>Zn(2+)</name>
        <dbReference type="ChEBI" id="CHEBI:29105"/>
        <label>1</label>
    </ligand>
</feature>
<name>A0A0K2BK08_9GAMM</name>
<comment type="similarity">
    <text evidence="12">Belongs to the helicase family. PriA subfamily.</text>
</comment>
<keyword evidence="8 12" id="KW-0067">ATP-binding</keyword>
<dbReference type="CDD" id="cd17929">
    <property type="entry name" value="DEXHc_priA"/>
    <property type="match status" value="1"/>
</dbReference>
<dbReference type="NCBIfam" id="NF004065">
    <property type="entry name" value="PRK05580.1-1"/>
    <property type="match status" value="1"/>
</dbReference>
<evidence type="ECO:0000313" key="15">
    <source>
        <dbReference type="EMBL" id="AKZ65756.1"/>
    </source>
</evidence>
<dbReference type="GO" id="GO:0016887">
    <property type="term" value="F:ATP hydrolysis activity"/>
    <property type="evidence" value="ECO:0007669"/>
    <property type="project" value="RHEA"/>
</dbReference>
<keyword evidence="16" id="KW-1185">Reference proteome</keyword>
<keyword evidence="3 12" id="KW-0479">Metal-binding</keyword>
<dbReference type="InterPro" id="IPR014001">
    <property type="entry name" value="Helicase_ATP-bd"/>
</dbReference>
<comment type="catalytic activity">
    <reaction evidence="12">
        <text>Couples ATP hydrolysis with the unwinding of duplex DNA by translocating in the 3'-5' direction.</text>
        <dbReference type="EC" id="5.6.2.4"/>
    </reaction>
</comment>
<evidence type="ECO:0000256" key="6">
    <source>
        <dbReference type="ARBA" id="ARBA00022806"/>
    </source>
</evidence>
<dbReference type="PANTHER" id="PTHR30580:SF0">
    <property type="entry name" value="PRIMOSOMAL PROTEIN N"/>
    <property type="match status" value="1"/>
</dbReference>
<keyword evidence="5 12" id="KW-0378">Hydrolase</keyword>
<comment type="subunit">
    <text evidence="12">Component of the replication restart primosome.</text>
</comment>
<accession>A0A0K2BK08</accession>
<dbReference type="Pfam" id="PF21213">
    <property type="entry name" value="WHD_PriA"/>
    <property type="match status" value="1"/>
</dbReference>
<dbReference type="GO" id="GO:0005524">
    <property type="term" value="F:ATP binding"/>
    <property type="evidence" value="ECO:0007669"/>
    <property type="project" value="UniProtKB-UniRule"/>
</dbReference>
<keyword evidence="1 12" id="KW-0639">Primosome</keyword>
<evidence type="ECO:0000256" key="9">
    <source>
        <dbReference type="ARBA" id="ARBA00023125"/>
    </source>
</evidence>
<evidence type="ECO:0000313" key="16">
    <source>
        <dbReference type="Proteomes" id="UP000056466"/>
    </source>
</evidence>
<dbReference type="InterPro" id="IPR040498">
    <property type="entry name" value="PriA_CRR"/>
</dbReference>
<dbReference type="NCBIfam" id="TIGR00595">
    <property type="entry name" value="priA"/>
    <property type="match status" value="1"/>
</dbReference>
<protein>
    <recommendedName>
        <fullName evidence="12">Replication restart protein PriA</fullName>
    </recommendedName>
    <alternativeName>
        <fullName evidence="12">ATP-dependent DNA helicase PriA</fullName>
        <ecNumber evidence="12">5.6.2.4</ecNumber>
    </alternativeName>
    <alternativeName>
        <fullName evidence="12">DNA 3'-5' helicase PriA</fullName>
    </alternativeName>
</protein>
<keyword evidence="6 12" id="KW-0347">Helicase</keyword>
<dbReference type="InterPro" id="IPR027417">
    <property type="entry name" value="P-loop_NTPase"/>
</dbReference>
<dbReference type="GO" id="GO:0003677">
    <property type="term" value="F:DNA binding"/>
    <property type="evidence" value="ECO:0007669"/>
    <property type="project" value="UniProtKB-UniRule"/>
</dbReference>
<feature type="domain" description="Helicase ATP-binding" evidence="13">
    <location>
        <begin position="213"/>
        <end position="379"/>
    </location>
</feature>
<dbReference type="SUPFAM" id="SSF52540">
    <property type="entry name" value="P-loop containing nucleoside triphosphate hydrolases"/>
    <property type="match status" value="2"/>
</dbReference>
<keyword evidence="9 12" id="KW-0238">DNA-binding</keyword>
<dbReference type="InterPro" id="IPR005259">
    <property type="entry name" value="PriA"/>
</dbReference>
<dbReference type="Pfam" id="PF17764">
    <property type="entry name" value="PriA_3primeBD"/>
    <property type="match status" value="1"/>
</dbReference>
<dbReference type="NCBIfam" id="NF004067">
    <property type="entry name" value="PRK05580.1-4"/>
    <property type="match status" value="1"/>
</dbReference>
<dbReference type="Pfam" id="PF18074">
    <property type="entry name" value="PriA_C"/>
    <property type="match status" value="1"/>
</dbReference>
<evidence type="ECO:0000256" key="8">
    <source>
        <dbReference type="ARBA" id="ARBA00022840"/>
    </source>
</evidence>
<dbReference type="Pfam" id="PF00270">
    <property type="entry name" value="DEAD"/>
    <property type="match status" value="1"/>
</dbReference>
<keyword evidence="4 12" id="KW-0547">Nucleotide-binding</keyword>
<dbReference type="Gene3D" id="3.40.50.300">
    <property type="entry name" value="P-loop containing nucleotide triphosphate hydrolases"/>
    <property type="match status" value="2"/>
</dbReference>
<feature type="domain" description="Helicase C-terminal" evidence="14">
    <location>
        <begin position="448"/>
        <end position="640"/>
    </location>
</feature>
<evidence type="ECO:0000259" key="14">
    <source>
        <dbReference type="PROSITE" id="PS51194"/>
    </source>
</evidence>
<feature type="binding site" evidence="12">
    <location>
        <position position="438"/>
    </location>
    <ligand>
        <name>Zn(2+)</name>
        <dbReference type="ChEBI" id="CHEBI:29105"/>
        <label>1</label>
    </ligand>
</feature>
<keyword evidence="10 12" id="KW-0413">Isomerase</keyword>
<dbReference type="InterPro" id="IPR042115">
    <property type="entry name" value="PriA_3primeBD_sf"/>
</dbReference>
<dbReference type="SMART" id="SM00487">
    <property type="entry name" value="DEXDc"/>
    <property type="match status" value="1"/>
</dbReference>
<feature type="binding site" evidence="12">
    <location>
        <position position="478"/>
    </location>
    <ligand>
        <name>Zn(2+)</name>
        <dbReference type="ChEBI" id="CHEBI:29105"/>
        <label>1</label>
    </ligand>
</feature>
<dbReference type="InterPro" id="IPR011545">
    <property type="entry name" value="DEAD/DEAH_box_helicase_dom"/>
</dbReference>
<evidence type="ECO:0000256" key="10">
    <source>
        <dbReference type="ARBA" id="ARBA00023235"/>
    </source>
</evidence>
<dbReference type="InterPro" id="IPR048949">
    <property type="entry name" value="WHD_PriA"/>
</dbReference>
<dbReference type="PANTHER" id="PTHR30580">
    <property type="entry name" value="PRIMOSOMAL PROTEIN N"/>
    <property type="match status" value="1"/>
</dbReference>
<evidence type="ECO:0000256" key="3">
    <source>
        <dbReference type="ARBA" id="ARBA00022723"/>
    </source>
</evidence>
<dbReference type="Proteomes" id="UP000056466">
    <property type="component" value="Chromosome"/>
</dbReference>
<dbReference type="InterPro" id="IPR001650">
    <property type="entry name" value="Helicase_C-like"/>
</dbReference>
<organism evidence="15 16">
    <name type="scientific">Candidatus Palibaumannia cicadellinicola</name>
    <dbReference type="NCBI Taxonomy" id="186490"/>
    <lineage>
        <taxon>Bacteria</taxon>
        <taxon>Pseudomonadati</taxon>
        <taxon>Pseudomonadota</taxon>
        <taxon>Gammaproteobacteria</taxon>
        <taxon>Candidatus Palibaumannia</taxon>
    </lineage>
</organism>
<keyword evidence="2 12" id="KW-0235">DNA replication</keyword>
<dbReference type="EMBL" id="CP011787">
    <property type="protein sequence ID" value="AKZ65756.1"/>
    <property type="molecule type" value="Genomic_DNA"/>
</dbReference>
<dbReference type="KEGG" id="bcig:AB162_143"/>
<dbReference type="Gene3D" id="3.40.1440.60">
    <property type="entry name" value="PriA, 3(prime) DNA-binding domain"/>
    <property type="match status" value="1"/>
</dbReference>
<evidence type="ECO:0000256" key="1">
    <source>
        <dbReference type="ARBA" id="ARBA00022515"/>
    </source>
</evidence>
<dbReference type="OrthoDB" id="9759544at2"/>
<feature type="binding site" evidence="12">
    <location>
        <position position="465"/>
    </location>
    <ligand>
        <name>Zn(2+)</name>
        <dbReference type="ChEBI" id="CHEBI:29105"/>
        <label>2</label>
    </ligand>
</feature>
<evidence type="ECO:0000256" key="12">
    <source>
        <dbReference type="HAMAP-Rule" id="MF_00983"/>
    </source>
</evidence>
<dbReference type="GO" id="GO:0043138">
    <property type="term" value="F:3'-5' DNA helicase activity"/>
    <property type="evidence" value="ECO:0007669"/>
    <property type="project" value="UniProtKB-EC"/>
</dbReference>
<evidence type="ECO:0000256" key="4">
    <source>
        <dbReference type="ARBA" id="ARBA00022741"/>
    </source>
</evidence>
<dbReference type="PROSITE" id="PS51192">
    <property type="entry name" value="HELICASE_ATP_BIND_1"/>
    <property type="match status" value="1"/>
</dbReference>
<evidence type="ECO:0000259" key="13">
    <source>
        <dbReference type="PROSITE" id="PS51192"/>
    </source>
</evidence>
<dbReference type="CDD" id="cd18804">
    <property type="entry name" value="SF2_C_priA"/>
    <property type="match status" value="1"/>
</dbReference>
<evidence type="ECO:0000256" key="2">
    <source>
        <dbReference type="ARBA" id="ARBA00022705"/>
    </source>
</evidence>
<dbReference type="GO" id="GO:0006269">
    <property type="term" value="P:DNA replication, synthesis of primer"/>
    <property type="evidence" value="ECO:0007669"/>
    <property type="project" value="UniProtKB-KW"/>
</dbReference>
<dbReference type="FunFam" id="3.40.1440.60:FF:000001">
    <property type="entry name" value="Primosomal protein N"/>
    <property type="match status" value="1"/>
</dbReference>
<dbReference type="RefSeq" id="WP_053096612.1">
    <property type="nucleotide sequence ID" value="NZ_CP011787.1"/>
</dbReference>
<dbReference type="FunFam" id="3.40.50.300:FF:000489">
    <property type="entry name" value="Primosome assembly protein PriA"/>
    <property type="match status" value="1"/>
</dbReference>
<feature type="binding site" evidence="12">
    <location>
        <position position="447"/>
    </location>
    <ligand>
        <name>Zn(2+)</name>
        <dbReference type="ChEBI" id="CHEBI:29105"/>
        <label>2</label>
    </ligand>
</feature>
<dbReference type="GO" id="GO:0006270">
    <property type="term" value="P:DNA replication initiation"/>
    <property type="evidence" value="ECO:0007669"/>
    <property type="project" value="TreeGrafter"/>
</dbReference>
<reference evidence="15 16" key="1">
    <citation type="submission" date="2015-06" db="EMBL/GenBank/DDBJ databases">
        <title>Lineage-specific patterns of genome deterioration in obligate symbionts.</title>
        <authorList>
            <person name="Bennett G.M."/>
            <person name="McCutcheon J.P."/>
            <person name="McDonald B.R."/>
            <person name="Moran N.A."/>
        </authorList>
    </citation>
    <scope>NUCLEOTIDE SEQUENCE [LARGE SCALE GENOMIC DNA]</scope>
    <source>
        <strain evidence="15 16">B-GSS</strain>
    </source>
</reference>
<comment type="function">
    <text evidence="12">Initiates the restart of stalled replication forks, which reloads the replicative helicase on sites other than the origin of replication. Recognizes and binds to abandoned replication forks and remodels them to uncover a helicase loading site. Promotes assembly of the primosome at these replication forks.</text>
</comment>
<proteinExistence type="inferred from homology"/>
<sequence length="733" mass="83398">MLVVNVALPMPLITTFYYLLPDNLNQAVVGGRVRVPFGKRQVIGIITAINTSINIKLDNIKLVTEVIDRKSIFSDRLWRFLIWSISYYHYPVGKVLFHSLPMLIRKGKQIENAPILQWCLTKKGSLTLPNSLTHAPKQKKALILLLSRPLYRHKLKEVQLDHATLQTLRTKGLCKLSANICDESDDYWRPILRRNSEQLILNNEQATAVCAINSHNEQYIVWLLAGVTGAGKTEVYIKVLENIILKGKQALVLVPEISLTPQTIARFRERFHAPVEVLHSGINEKDKFTVWHKVRCGKSAIVIGTRSALFSPFAKLGIIVIDEEHDCSYKQHDGWRYNARDLAVVLAREENVPIILGTATPALETLYNVKQKKYRQLTLENRVGKAKLANQQLIDLKGKQLTNGLSIELINKMRLHLEAGNQVMLFLNRRGFAPVLLCHECGWIAECKRCDHYYTVHQKTRQLRCHHCDSKLPVSYQCLQCGSTQLIPVGVGTEQIEEALLSKFPNVPVTRIDRDTTAPKGSLELFLSQVNSGGERILIGTQMLAKGHHFPEVTLVSLLNVDGALFSRDFRAAERFAQLYTQVSGRAGRAGKQGEVLLQTHYPEHPLLQKLMSYSYIDFARTMLEERRQANLPPYTSHIMFRAEDHNNKNARLFLDQVRHLLNNTHKDENLLLIGPIPALVPKRSGRFRWQLLLSHPLRIKLQLIVKNIVPLVGTTYQARKVKWSIDVDPIDS</sequence>
<comment type="cofactor">
    <cofactor evidence="12">
        <name>Zn(2+)</name>
        <dbReference type="ChEBI" id="CHEBI:29105"/>
    </cofactor>
    <text evidence="12">Binds 2 zinc ions per subunit.</text>
</comment>
<dbReference type="InterPro" id="IPR041236">
    <property type="entry name" value="PriA_C"/>
</dbReference>
<dbReference type="GO" id="GO:0006310">
    <property type="term" value="P:DNA recombination"/>
    <property type="evidence" value="ECO:0007669"/>
    <property type="project" value="InterPro"/>
</dbReference>
<dbReference type="GO" id="GO:0008270">
    <property type="term" value="F:zinc ion binding"/>
    <property type="evidence" value="ECO:0007669"/>
    <property type="project" value="UniProtKB-UniRule"/>
</dbReference>
<evidence type="ECO:0000256" key="5">
    <source>
        <dbReference type="ARBA" id="ARBA00022801"/>
    </source>
</evidence>
<dbReference type="GO" id="GO:0006302">
    <property type="term" value="P:double-strand break repair"/>
    <property type="evidence" value="ECO:0007669"/>
    <property type="project" value="InterPro"/>
</dbReference>
<dbReference type="EC" id="5.6.2.4" evidence="12"/>
<feature type="binding site" evidence="12">
    <location>
        <position position="450"/>
    </location>
    <ligand>
        <name>Zn(2+)</name>
        <dbReference type="ChEBI" id="CHEBI:29105"/>
        <label>2</label>
    </ligand>
</feature>
<dbReference type="InterPro" id="IPR041222">
    <property type="entry name" value="PriA_3primeBD"/>
</dbReference>
<dbReference type="PROSITE" id="PS51194">
    <property type="entry name" value="HELICASE_CTER"/>
    <property type="match status" value="1"/>
</dbReference>
<evidence type="ECO:0000256" key="11">
    <source>
        <dbReference type="ARBA" id="ARBA00048988"/>
    </source>
</evidence>
<feature type="binding site" evidence="12">
    <location>
        <position position="468"/>
    </location>
    <ligand>
        <name>Zn(2+)</name>
        <dbReference type="ChEBI" id="CHEBI:29105"/>
        <label>2</label>
    </ligand>
</feature>
<dbReference type="GO" id="GO:1990077">
    <property type="term" value="C:primosome complex"/>
    <property type="evidence" value="ECO:0007669"/>
    <property type="project" value="UniProtKB-UniRule"/>
</dbReference>
<dbReference type="Pfam" id="PF18319">
    <property type="entry name" value="Zn_ribbon_PriA"/>
    <property type="match status" value="1"/>
</dbReference>
<keyword evidence="7 12" id="KW-0862">Zinc</keyword>
<evidence type="ECO:0000256" key="7">
    <source>
        <dbReference type="ARBA" id="ARBA00022833"/>
    </source>
</evidence>
<dbReference type="HAMAP" id="MF_00983">
    <property type="entry name" value="PriA"/>
    <property type="match status" value="1"/>
</dbReference>